<organism evidence="1 2">
    <name type="scientific">Mesorhizobium robiniae</name>
    <dbReference type="NCBI Taxonomy" id="559315"/>
    <lineage>
        <taxon>Bacteria</taxon>
        <taxon>Pseudomonadati</taxon>
        <taxon>Pseudomonadota</taxon>
        <taxon>Alphaproteobacteria</taxon>
        <taxon>Hyphomicrobiales</taxon>
        <taxon>Phyllobacteriaceae</taxon>
        <taxon>Mesorhizobium</taxon>
    </lineage>
</organism>
<keyword evidence="2" id="KW-1185">Reference proteome</keyword>
<name>A0ABV2GZY8_9HYPH</name>
<sequence>MDIGIQCDLRQAVHSSYESDIAMPTLSPQQVLNHLDRNTYW</sequence>
<proteinExistence type="predicted"/>
<accession>A0ABV2GZY8</accession>
<comment type="caution">
    <text evidence="1">The sequence shown here is derived from an EMBL/GenBank/DDBJ whole genome shotgun (WGS) entry which is preliminary data.</text>
</comment>
<protein>
    <submittedName>
        <fullName evidence="1">Uncharacterized protein</fullName>
    </submittedName>
</protein>
<evidence type="ECO:0000313" key="1">
    <source>
        <dbReference type="EMBL" id="MET3583855.1"/>
    </source>
</evidence>
<dbReference type="EMBL" id="JBEPMC010000027">
    <property type="protein sequence ID" value="MET3583855.1"/>
    <property type="molecule type" value="Genomic_DNA"/>
</dbReference>
<gene>
    <name evidence="1" type="ORF">ABID19_006921</name>
</gene>
<feature type="non-terminal residue" evidence="1">
    <location>
        <position position="41"/>
    </location>
</feature>
<dbReference type="Proteomes" id="UP001549204">
    <property type="component" value="Unassembled WGS sequence"/>
</dbReference>
<reference evidence="1 2" key="1">
    <citation type="submission" date="2024-06" db="EMBL/GenBank/DDBJ databases">
        <title>Genomic Encyclopedia of Type Strains, Phase IV (KMG-IV): sequencing the most valuable type-strain genomes for metagenomic binning, comparative biology and taxonomic classification.</title>
        <authorList>
            <person name="Goeker M."/>
        </authorList>
    </citation>
    <scope>NUCLEOTIDE SEQUENCE [LARGE SCALE GENOMIC DNA]</scope>
    <source>
        <strain evidence="1 2">DSM 100022</strain>
    </source>
</reference>
<evidence type="ECO:0000313" key="2">
    <source>
        <dbReference type="Proteomes" id="UP001549204"/>
    </source>
</evidence>